<dbReference type="InterPro" id="IPR012338">
    <property type="entry name" value="Beta-lactam/transpept-like"/>
</dbReference>
<dbReference type="PANTHER" id="PTHR35333">
    <property type="entry name" value="BETA-LACTAMASE"/>
    <property type="match status" value="1"/>
</dbReference>
<gene>
    <name evidence="2" type="ORF">AB4Y30_16005</name>
</gene>
<dbReference type="InterPro" id="IPR045155">
    <property type="entry name" value="Beta-lactam_cat"/>
</dbReference>
<organism evidence="2">
    <name type="scientific">Ornithinibacillus sp. 4-3</name>
    <dbReference type="NCBI Taxonomy" id="3231488"/>
    <lineage>
        <taxon>Bacteria</taxon>
        <taxon>Bacillati</taxon>
        <taxon>Bacillota</taxon>
        <taxon>Bacilli</taxon>
        <taxon>Bacillales</taxon>
        <taxon>Bacillaceae</taxon>
        <taxon>Ornithinibacillus</taxon>
    </lineage>
</organism>
<evidence type="ECO:0000259" key="1">
    <source>
        <dbReference type="Pfam" id="PF13354"/>
    </source>
</evidence>
<dbReference type="PANTHER" id="PTHR35333:SF3">
    <property type="entry name" value="BETA-LACTAMASE-TYPE TRANSPEPTIDASE FOLD CONTAINING PROTEIN"/>
    <property type="match status" value="1"/>
</dbReference>
<dbReference type="GO" id="GO:0030655">
    <property type="term" value="P:beta-lactam antibiotic catabolic process"/>
    <property type="evidence" value="ECO:0007669"/>
    <property type="project" value="InterPro"/>
</dbReference>
<feature type="domain" description="Beta-lactamase class A catalytic" evidence="1">
    <location>
        <begin position="30"/>
        <end position="235"/>
    </location>
</feature>
<accession>A0AB39HQC6</accession>
<reference evidence="2" key="1">
    <citation type="submission" date="2024-07" db="EMBL/GenBank/DDBJ databases">
        <title>Halotolerant mesophilic bacterium Ornithinibacillus sp. 4-3, sp. nov., isolated from soil.</title>
        <authorList>
            <person name="Sidarenka A.V."/>
            <person name="Guliayeva D.E."/>
            <person name="Leanovich S.I."/>
            <person name="Hileuskaya K.S."/>
            <person name="Akhremchuk A.E."/>
            <person name="Sikolenko M.A."/>
            <person name="Valentovich L.N."/>
        </authorList>
    </citation>
    <scope>NUCLEOTIDE SEQUENCE</scope>
    <source>
        <strain evidence="2">4-3</strain>
    </source>
</reference>
<dbReference type="AlphaFoldDB" id="A0AB39HQC6"/>
<proteinExistence type="predicted"/>
<sequence length="261" mass="29253">MIFYELKQSIEQLARIHKEKVAICIQTEEGTISINADMKMRSASIIKVPLALACLYQAEQKKLVLNQPIQVENKVAGSGVLNYLSGNPSLTLINYIELAMIVSDNTASNILIDAAGIEQVNLFMDSIGMKNTVLKRYFMDFEALKDGLENMTTAQDMMTCLAILTEENSWLSAQSRHQLQQILSHQQFQHKLARYASTAGADIFIAHKTGELDGIEHDIGVMQKEEVQVKVVVLTTGWEHATEAQRFIGEVGKEVMKYMQK</sequence>
<dbReference type="InterPro" id="IPR000871">
    <property type="entry name" value="Beta-lactam_class-A"/>
</dbReference>
<dbReference type="RefSeq" id="WP_368653177.1">
    <property type="nucleotide sequence ID" value="NZ_CP162599.1"/>
</dbReference>
<dbReference type="GO" id="GO:0008800">
    <property type="term" value="F:beta-lactamase activity"/>
    <property type="evidence" value="ECO:0007669"/>
    <property type="project" value="InterPro"/>
</dbReference>
<dbReference type="SUPFAM" id="SSF56601">
    <property type="entry name" value="beta-lactamase/transpeptidase-like"/>
    <property type="match status" value="1"/>
</dbReference>
<dbReference type="Pfam" id="PF13354">
    <property type="entry name" value="Beta-lactamase2"/>
    <property type="match status" value="1"/>
</dbReference>
<name>A0AB39HQC6_9BACI</name>
<evidence type="ECO:0000313" key="2">
    <source>
        <dbReference type="EMBL" id="XDK32489.1"/>
    </source>
</evidence>
<dbReference type="EMBL" id="CP162599">
    <property type="protein sequence ID" value="XDK32489.1"/>
    <property type="molecule type" value="Genomic_DNA"/>
</dbReference>
<protein>
    <submittedName>
        <fullName evidence="2">Serine hydrolase</fullName>
    </submittedName>
</protein>
<dbReference type="GO" id="GO:0046677">
    <property type="term" value="P:response to antibiotic"/>
    <property type="evidence" value="ECO:0007669"/>
    <property type="project" value="InterPro"/>
</dbReference>
<dbReference type="Gene3D" id="3.40.710.10">
    <property type="entry name" value="DD-peptidase/beta-lactamase superfamily"/>
    <property type="match status" value="1"/>
</dbReference>
<keyword evidence="2" id="KW-0378">Hydrolase</keyword>